<keyword evidence="2" id="KW-1185">Reference proteome</keyword>
<organism evidence="1 2">
    <name type="scientific">Trifolium medium</name>
    <dbReference type="NCBI Taxonomy" id="97028"/>
    <lineage>
        <taxon>Eukaryota</taxon>
        <taxon>Viridiplantae</taxon>
        <taxon>Streptophyta</taxon>
        <taxon>Embryophyta</taxon>
        <taxon>Tracheophyta</taxon>
        <taxon>Spermatophyta</taxon>
        <taxon>Magnoliopsida</taxon>
        <taxon>eudicotyledons</taxon>
        <taxon>Gunneridae</taxon>
        <taxon>Pentapetalae</taxon>
        <taxon>rosids</taxon>
        <taxon>fabids</taxon>
        <taxon>Fabales</taxon>
        <taxon>Fabaceae</taxon>
        <taxon>Papilionoideae</taxon>
        <taxon>50 kb inversion clade</taxon>
        <taxon>NPAAA clade</taxon>
        <taxon>Hologalegina</taxon>
        <taxon>IRL clade</taxon>
        <taxon>Trifolieae</taxon>
        <taxon>Trifolium</taxon>
    </lineage>
</organism>
<sequence>AMQEADDLDMTKSCQSTDAIIDNQKEIPLFEAGDQSLSRIALENTIIEEASHEAEQLDRPVELFSSLEDIMPDQLLGFDKGQQDN</sequence>
<dbReference type="EMBL" id="LXQA010203786">
    <property type="protein sequence ID" value="MCI33362.1"/>
    <property type="molecule type" value="Genomic_DNA"/>
</dbReference>
<dbReference type="AlphaFoldDB" id="A0A392RB59"/>
<feature type="non-terminal residue" evidence="1">
    <location>
        <position position="85"/>
    </location>
</feature>
<evidence type="ECO:0000313" key="2">
    <source>
        <dbReference type="Proteomes" id="UP000265520"/>
    </source>
</evidence>
<protein>
    <submittedName>
        <fullName evidence="1">Sporulation-specific protein 15-like</fullName>
    </submittedName>
</protein>
<comment type="caution">
    <text evidence="1">The sequence shown here is derived from an EMBL/GenBank/DDBJ whole genome shotgun (WGS) entry which is preliminary data.</text>
</comment>
<dbReference type="Proteomes" id="UP000265520">
    <property type="component" value="Unassembled WGS sequence"/>
</dbReference>
<proteinExistence type="predicted"/>
<accession>A0A392RB59</accession>
<name>A0A392RB59_9FABA</name>
<feature type="non-terminal residue" evidence="1">
    <location>
        <position position="1"/>
    </location>
</feature>
<evidence type="ECO:0000313" key="1">
    <source>
        <dbReference type="EMBL" id="MCI33362.1"/>
    </source>
</evidence>
<reference evidence="1 2" key="1">
    <citation type="journal article" date="2018" name="Front. Plant Sci.">
        <title>Red Clover (Trifolium pratense) and Zigzag Clover (T. medium) - A Picture of Genomic Similarities and Differences.</title>
        <authorList>
            <person name="Dluhosova J."/>
            <person name="Istvanek J."/>
            <person name="Nedelnik J."/>
            <person name="Repkova J."/>
        </authorList>
    </citation>
    <scope>NUCLEOTIDE SEQUENCE [LARGE SCALE GENOMIC DNA]</scope>
    <source>
        <strain evidence="2">cv. 10/8</strain>
        <tissue evidence="1">Leaf</tissue>
    </source>
</reference>